<evidence type="ECO:0000256" key="2">
    <source>
        <dbReference type="ARBA" id="ARBA00022475"/>
    </source>
</evidence>
<evidence type="ECO:0000259" key="9">
    <source>
        <dbReference type="Pfam" id="PF12704"/>
    </source>
</evidence>
<name>A0A917MP96_9MICO</name>
<gene>
    <name evidence="10" type="ORF">GCM10010921_21880</name>
</gene>
<feature type="domain" description="ABC3 transporter permease C-terminal" evidence="8">
    <location>
        <begin position="327"/>
        <end position="440"/>
    </location>
</feature>
<evidence type="ECO:0000256" key="3">
    <source>
        <dbReference type="ARBA" id="ARBA00022692"/>
    </source>
</evidence>
<organism evidence="10 11">
    <name type="scientific">Microbacterium album</name>
    <dbReference type="NCBI Taxonomy" id="2053191"/>
    <lineage>
        <taxon>Bacteria</taxon>
        <taxon>Bacillati</taxon>
        <taxon>Actinomycetota</taxon>
        <taxon>Actinomycetes</taxon>
        <taxon>Micrococcales</taxon>
        <taxon>Microbacteriaceae</taxon>
        <taxon>Microbacterium</taxon>
    </lineage>
</organism>
<evidence type="ECO:0000256" key="7">
    <source>
        <dbReference type="SAM" id="Phobius"/>
    </source>
</evidence>
<dbReference type="InterPro" id="IPR003838">
    <property type="entry name" value="ABC3_permease_C"/>
</dbReference>
<dbReference type="PANTHER" id="PTHR30572:SF4">
    <property type="entry name" value="ABC TRANSPORTER PERMEASE YTRF"/>
    <property type="match status" value="1"/>
</dbReference>
<feature type="domain" description="MacB-like periplasmic core" evidence="9">
    <location>
        <begin position="67"/>
        <end position="289"/>
    </location>
</feature>
<dbReference type="RefSeq" id="WP_188756325.1">
    <property type="nucleotide sequence ID" value="NZ_BMJY01000009.1"/>
</dbReference>
<dbReference type="Pfam" id="PF02687">
    <property type="entry name" value="FtsX"/>
    <property type="match status" value="1"/>
</dbReference>
<comment type="subcellular location">
    <subcellularLocation>
        <location evidence="1">Cell membrane</location>
        <topology evidence="1">Multi-pass membrane protein</topology>
    </subcellularLocation>
</comment>
<dbReference type="GO" id="GO:0022857">
    <property type="term" value="F:transmembrane transporter activity"/>
    <property type="evidence" value="ECO:0007669"/>
    <property type="project" value="TreeGrafter"/>
</dbReference>
<evidence type="ECO:0000259" key="8">
    <source>
        <dbReference type="Pfam" id="PF02687"/>
    </source>
</evidence>
<keyword evidence="2" id="KW-1003">Cell membrane</keyword>
<comment type="similarity">
    <text evidence="6">Belongs to the ABC-4 integral membrane protein family.</text>
</comment>
<dbReference type="InterPro" id="IPR025857">
    <property type="entry name" value="MacB_PCD"/>
</dbReference>
<dbReference type="GO" id="GO:0005886">
    <property type="term" value="C:plasma membrane"/>
    <property type="evidence" value="ECO:0007669"/>
    <property type="project" value="UniProtKB-SubCell"/>
</dbReference>
<evidence type="ECO:0000256" key="4">
    <source>
        <dbReference type="ARBA" id="ARBA00022989"/>
    </source>
</evidence>
<evidence type="ECO:0000256" key="1">
    <source>
        <dbReference type="ARBA" id="ARBA00004651"/>
    </source>
</evidence>
<dbReference type="PANTHER" id="PTHR30572">
    <property type="entry name" value="MEMBRANE COMPONENT OF TRANSPORTER-RELATED"/>
    <property type="match status" value="1"/>
</dbReference>
<evidence type="ECO:0000313" key="10">
    <source>
        <dbReference type="EMBL" id="GGH46054.1"/>
    </source>
</evidence>
<dbReference type="AlphaFoldDB" id="A0A917MP96"/>
<keyword evidence="5 7" id="KW-0472">Membrane</keyword>
<dbReference type="Proteomes" id="UP000657592">
    <property type="component" value="Unassembled WGS sequence"/>
</dbReference>
<keyword evidence="11" id="KW-1185">Reference proteome</keyword>
<accession>A0A917MP96</accession>
<feature type="transmembrane region" description="Helical" evidence="7">
    <location>
        <begin position="411"/>
        <end position="430"/>
    </location>
</feature>
<dbReference type="InterPro" id="IPR050250">
    <property type="entry name" value="Macrolide_Exporter_MacB"/>
</dbReference>
<proteinExistence type="inferred from homology"/>
<keyword evidence="4 7" id="KW-1133">Transmembrane helix</keyword>
<protein>
    <submittedName>
        <fullName evidence="10">ABC transporter permease</fullName>
    </submittedName>
</protein>
<dbReference type="EMBL" id="BMJY01000009">
    <property type="protein sequence ID" value="GGH46054.1"/>
    <property type="molecule type" value="Genomic_DNA"/>
</dbReference>
<reference evidence="10" key="1">
    <citation type="journal article" date="2014" name="Int. J. Syst. Evol. Microbiol.">
        <title>Complete genome sequence of Corynebacterium casei LMG S-19264T (=DSM 44701T), isolated from a smear-ripened cheese.</title>
        <authorList>
            <consortium name="US DOE Joint Genome Institute (JGI-PGF)"/>
            <person name="Walter F."/>
            <person name="Albersmeier A."/>
            <person name="Kalinowski J."/>
            <person name="Ruckert C."/>
        </authorList>
    </citation>
    <scope>NUCLEOTIDE SEQUENCE</scope>
    <source>
        <strain evidence="10">CGMCC 1.15794</strain>
    </source>
</reference>
<reference evidence="10" key="2">
    <citation type="submission" date="2020-09" db="EMBL/GenBank/DDBJ databases">
        <authorList>
            <person name="Sun Q."/>
            <person name="Zhou Y."/>
        </authorList>
    </citation>
    <scope>NUCLEOTIDE SEQUENCE</scope>
    <source>
        <strain evidence="10">CGMCC 1.15794</strain>
    </source>
</reference>
<feature type="transmembrane region" description="Helical" evidence="7">
    <location>
        <begin position="323"/>
        <end position="349"/>
    </location>
</feature>
<dbReference type="Pfam" id="PF12704">
    <property type="entry name" value="MacB_PCD"/>
    <property type="match status" value="1"/>
</dbReference>
<comment type="caution">
    <text evidence="10">The sequence shown here is derived from an EMBL/GenBank/DDBJ whole genome shotgun (WGS) entry which is preliminary data.</text>
</comment>
<sequence length="447" mass="45637">MSAPAPEAPKRRRPWAWIGRRRRDREAPAEGFAGGLVEEVPRADRFTFQDLVVEATNDIGSRPGRLVMTVLGTVLGIGSLVATVGFAQTAAGQIANQFQAAASTQVVISPAEARTGGGRTVATGALPWDAPARVERLAGVERAALVSDVVLAEGATVTAVPVNDPSAPAAAPPPVVAASEGLVDVVEARIIAGRFFDAGHDARGDRVAVLGVRAAERLAVQRVDRQPSIFIDGVAYAVIGTLDSPVTRADLLDSIIIPTGSARADFGLPAPASAQARIVVGAGPQVAQQAGLALAPGSPETIDVRAPAGRSELSDSVRADVNLVFIALGLVALLAGGVGIANVTLMSVMERVGEIGLRRALGATRRQISAQFVLESVVIGLLGGLIGASLGVLAVVAVAVVQQWVPVVDPLAAVGGALLGALVGLVSGWYPARRAARIEPVTALRGS</sequence>
<feature type="transmembrane region" description="Helical" evidence="7">
    <location>
        <begin position="372"/>
        <end position="405"/>
    </location>
</feature>
<evidence type="ECO:0000313" key="11">
    <source>
        <dbReference type="Proteomes" id="UP000657592"/>
    </source>
</evidence>
<keyword evidence="3 7" id="KW-0812">Transmembrane</keyword>
<evidence type="ECO:0000256" key="6">
    <source>
        <dbReference type="ARBA" id="ARBA00038076"/>
    </source>
</evidence>
<evidence type="ECO:0000256" key="5">
    <source>
        <dbReference type="ARBA" id="ARBA00023136"/>
    </source>
</evidence>